<sequence length="365" mass="39494">MLTAHAVIDLAALRHNLARVRDYAPESQVLAVIKANGYGHGALAVAEALSTADAFAVARLEEALKLRKGGIEHPILLLEGVFDPGELGVAAAHGCEIGVHSMSQLEALERAHLHSPVTVWLKIDSGMHRLGVAPEQAAEFYQRLQKTPSVKNVVLMTHFASADEPETGQTEAQLALFNQCTQTWQKDLRSLANSAAIIENPEAQKDWVRPGVMLYGASPFADKDAHELGLKPAMTLKTRVIAVRDLKAGGSVGYGATWQATEDTRLVVVAMGYGDGYPRHAPSGTPVMINGKRYPIVGRVSMDMITVDIGDADIKEGDQVILWGDNPTVDEIAMLCGTIGYELLCNITTRVVYHYIDSENPAEVR</sequence>
<dbReference type="PROSITE" id="PS00395">
    <property type="entry name" value="ALANINE_RACEMASE"/>
    <property type="match status" value="1"/>
</dbReference>
<dbReference type="InterPro" id="IPR001608">
    <property type="entry name" value="Ala_racemase_N"/>
</dbReference>
<dbReference type="HAMAP" id="MF_01201">
    <property type="entry name" value="Ala_racemase"/>
    <property type="match status" value="1"/>
</dbReference>
<evidence type="ECO:0000313" key="11">
    <source>
        <dbReference type="EMBL" id="MFD2096452.1"/>
    </source>
</evidence>
<feature type="binding site" evidence="9">
    <location>
        <position position="129"/>
    </location>
    <ligand>
        <name>substrate</name>
    </ligand>
</feature>
<comment type="caution">
    <text evidence="11">The sequence shown here is derived from an EMBL/GenBank/DDBJ whole genome shotgun (WGS) entry which is preliminary data.</text>
</comment>
<evidence type="ECO:0000256" key="5">
    <source>
        <dbReference type="ARBA" id="ARBA00013089"/>
    </source>
</evidence>
<dbReference type="RefSeq" id="WP_345339163.1">
    <property type="nucleotide sequence ID" value="NZ_BAABLI010000008.1"/>
</dbReference>
<comment type="pathway">
    <text evidence="3">Cell wall biogenesis; peptidoglycan biosynthesis.</text>
</comment>
<evidence type="ECO:0000256" key="6">
    <source>
        <dbReference type="ARBA" id="ARBA00022898"/>
    </source>
</evidence>
<dbReference type="Pfam" id="PF01168">
    <property type="entry name" value="Ala_racemase_N"/>
    <property type="match status" value="1"/>
</dbReference>
<dbReference type="PANTHER" id="PTHR30511:SF4">
    <property type="entry name" value="ALANINE RACEMASE, BIOSYNTHETIC"/>
    <property type="match status" value="1"/>
</dbReference>
<organism evidence="11 12">
    <name type="scientific">Corallincola platygyrae</name>
    <dbReference type="NCBI Taxonomy" id="1193278"/>
    <lineage>
        <taxon>Bacteria</taxon>
        <taxon>Pseudomonadati</taxon>
        <taxon>Pseudomonadota</taxon>
        <taxon>Gammaproteobacteria</taxon>
        <taxon>Alteromonadales</taxon>
        <taxon>Psychromonadaceae</taxon>
        <taxon>Corallincola</taxon>
    </lineage>
</organism>
<dbReference type="SUPFAM" id="SSF50621">
    <property type="entry name" value="Alanine racemase C-terminal domain-like"/>
    <property type="match status" value="1"/>
</dbReference>
<accession>A0ABW4XNA7</accession>
<dbReference type="EMBL" id="JBHUHT010000012">
    <property type="protein sequence ID" value="MFD2096452.1"/>
    <property type="molecule type" value="Genomic_DNA"/>
</dbReference>
<dbReference type="InterPro" id="IPR011079">
    <property type="entry name" value="Ala_racemase_C"/>
</dbReference>
<dbReference type="InterPro" id="IPR000821">
    <property type="entry name" value="Ala_racemase"/>
</dbReference>
<feature type="domain" description="Alanine racemase C-terminal" evidence="10">
    <location>
        <begin position="233"/>
        <end position="356"/>
    </location>
</feature>
<proteinExistence type="inferred from homology"/>
<evidence type="ECO:0000256" key="9">
    <source>
        <dbReference type="HAMAP-Rule" id="MF_01201"/>
    </source>
</evidence>
<dbReference type="NCBIfam" id="TIGR00492">
    <property type="entry name" value="alr"/>
    <property type="match status" value="1"/>
</dbReference>
<dbReference type="InterPro" id="IPR009006">
    <property type="entry name" value="Ala_racemase/Decarboxylase_C"/>
</dbReference>
<dbReference type="SUPFAM" id="SSF51419">
    <property type="entry name" value="PLP-binding barrel"/>
    <property type="match status" value="1"/>
</dbReference>
<dbReference type="CDD" id="cd06827">
    <property type="entry name" value="PLPDE_III_AR_proteobact"/>
    <property type="match status" value="1"/>
</dbReference>
<dbReference type="PANTHER" id="PTHR30511">
    <property type="entry name" value="ALANINE RACEMASE"/>
    <property type="match status" value="1"/>
</dbReference>
<evidence type="ECO:0000256" key="3">
    <source>
        <dbReference type="ARBA" id="ARBA00004752"/>
    </source>
</evidence>
<comment type="pathway">
    <text evidence="8 9">Amino-acid biosynthesis; D-alanine biosynthesis; D-alanine from L-alanine: step 1/1.</text>
</comment>
<comment type="cofactor">
    <cofactor evidence="2 9">
        <name>pyridoxal 5'-phosphate</name>
        <dbReference type="ChEBI" id="CHEBI:597326"/>
    </cofactor>
</comment>
<evidence type="ECO:0000313" key="12">
    <source>
        <dbReference type="Proteomes" id="UP001597380"/>
    </source>
</evidence>
<keyword evidence="12" id="KW-1185">Reference proteome</keyword>
<dbReference type="GO" id="GO:0008784">
    <property type="term" value="F:alanine racemase activity"/>
    <property type="evidence" value="ECO:0007669"/>
    <property type="project" value="UniProtKB-EC"/>
</dbReference>
<evidence type="ECO:0000256" key="7">
    <source>
        <dbReference type="ARBA" id="ARBA00023235"/>
    </source>
</evidence>
<keyword evidence="7 9" id="KW-0413">Isomerase</keyword>
<feature type="active site" description="Proton acceptor; specific for D-alanine" evidence="9">
    <location>
        <position position="34"/>
    </location>
</feature>
<dbReference type="Pfam" id="PF00842">
    <property type="entry name" value="Ala_racemase_C"/>
    <property type="match status" value="1"/>
</dbReference>
<keyword evidence="6 9" id="KW-0663">Pyridoxal phosphate</keyword>
<feature type="binding site" evidence="9">
    <location>
        <position position="302"/>
    </location>
    <ligand>
        <name>substrate</name>
    </ligand>
</feature>
<dbReference type="InterPro" id="IPR029066">
    <property type="entry name" value="PLP-binding_barrel"/>
</dbReference>
<dbReference type="PRINTS" id="PR00992">
    <property type="entry name" value="ALARACEMASE"/>
</dbReference>
<reference evidence="12" key="1">
    <citation type="journal article" date="2019" name="Int. J. Syst. Evol. Microbiol.">
        <title>The Global Catalogue of Microorganisms (GCM) 10K type strain sequencing project: providing services to taxonomists for standard genome sequencing and annotation.</title>
        <authorList>
            <consortium name="The Broad Institute Genomics Platform"/>
            <consortium name="The Broad Institute Genome Sequencing Center for Infectious Disease"/>
            <person name="Wu L."/>
            <person name="Ma J."/>
        </authorList>
    </citation>
    <scope>NUCLEOTIDE SEQUENCE [LARGE SCALE GENOMIC DNA]</scope>
    <source>
        <strain evidence="12">CGMCC 1.10992</strain>
    </source>
</reference>
<evidence type="ECO:0000256" key="1">
    <source>
        <dbReference type="ARBA" id="ARBA00000316"/>
    </source>
</evidence>
<name>A0ABW4XNA7_9GAMM</name>
<dbReference type="Proteomes" id="UP001597380">
    <property type="component" value="Unassembled WGS sequence"/>
</dbReference>
<feature type="active site" description="Proton acceptor; specific for L-alanine" evidence="9">
    <location>
        <position position="254"/>
    </location>
</feature>
<comment type="function">
    <text evidence="9">Catalyzes the interconversion of L-alanine and D-alanine. May also act on other amino acids.</text>
</comment>
<evidence type="ECO:0000256" key="8">
    <source>
        <dbReference type="ARBA" id="ARBA00037912"/>
    </source>
</evidence>
<dbReference type="InterPro" id="IPR020622">
    <property type="entry name" value="Ala_racemase_pyridoxalP-BS"/>
</dbReference>
<dbReference type="Gene3D" id="3.20.20.10">
    <property type="entry name" value="Alanine racemase"/>
    <property type="match status" value="1"/>
</dbReference>
<comment type="catalytic activity">
    <reaction evidence="1 9">
        <text>L-alanine = D-alanine</text>
        <dbReference type="Rhea" id="RHEA:20249"/>
        <dbReference type="ChEBI" id="CHEBI:57416"/>
        <dbReference type="ChEBI" id="CHEBI:57972"/>
        <dbReference type="EC" id="5.1.1.1"/>
    </reaction>
</comment>
<evidence type="ECO:0000256" key="4">
    <source>
        <dbReference type="ARBA" id="ARBA00007880"/>
    </source>
</evidence>
<dbReference type="EC" id="5.1.1.1" evidence="5 9"/>
<comment type="similarity">
    <text evidence="4 9">Belongs to the alanine racemase family.</text>
</comment>
<evidence type="ECO:0000256" key="2">
    <source>
        <dbReference type="ARBA" id="ARBA00001933"/>
    </source>
</evidence>
<gene>
    <name evidence="11" type="primary">alr</name>
    <name evidence="11" type="ORF">ACFSJ3_10690</name>
</gene>
<dbReference type="SMART" id="SM01005">
    <property type="entry name" value="Ala_racemase_C"/>
    <property type="match status" value="1"/>
</dbReference>
<evidence type="ECO:0000259" key="10">
    <source>
        <dbReference type="SMART" id="SM01005"/>
    </source>
</evidence>
<dbReference type="Gene3D" id="2.40.37.10">
    <property type="entry name" value="Lyase, Ornithine Decarboxylase, Chain A, domain 1"/>
    <property type="match status" value="1"/>
</dbReference>
<protein>
    <recommendedName>
        <fullName evidence="5 9">Alanine racemase</fullName>
        <ecNumber evidence="5 9">5.1.1.1</ecNumber>
    </recommendedName>
</protein>
<feature type="modified residue" description="N6-(pyridoxal phosphate)lysine" evidence="9">
    <location>
        <position position="34"/>
    </location>
</feature>